<evidence type="ECO:0000313" key="3">
    <source>
        <dbReference type="Proteomes" id="UP001596023"/>
    </source>
</evidence>
<evidence type="ECO:0000313" key="2">
    <source>
        <dbReference type="EMBL" id="MFC4673312.1"/>
    </source>
</evidence>
<organism evidence="2 3">
    <name type="scientific">Dysgonomonas termitidis</name>
    <dbReference type="NCBI Taxonomy" id="1516126"/>
    <lineage>
        <taxon>Bacteria</taxon>
        <taxon>Pseudomonadati</taxon>
        <taxon>Bacteroidota</taxon>
        <taxon>Bacteroidia</taxon>
        <taxon>Bacteroidales</taxon>
        <taxon>Dysgonomonadaceae</taxon>
        <taxon>Dysgonomonas</taxon>
    </lineage>
</organism>
<keyword evidence="3" id="KW-1185">Reference proteome</keyword>
<name>A0ABV9KT88_9BACT</name>
<protein>
    <submittedName>
        <fullName evidence="2">Uncharacterized protein</fullName>
    </submittedName>
</protein>
<accession>A0ABV9KT88</accession>
<reference evidence="3" key="1">
    <citation type="journal article" date="2019" name="Int. J. Syst. Evol. Microbiol.">
        <title>The Global Catalogue of Microorganisms (GCM) 10K type strain sequencing project: providing services to taxonomists for standard genome sequencing and annotation.</title>
        <authorList>
            <consortium name="The Broad Institute Genomics Platform"/>
            <consortium name="The Broad Institute Genome Sequencing Center for Infectious Disease"/>
            <person name="Wu L."/>
            <person name="Ma J."/>
        </authorList>
    </citation>
    <scope>NUCLEOTIDE SEQUENCE [LARGE SCALE GENOMIC DNA]</scope>
    <source>
        <strain evidence="3">CCUG 66188</strain>
    </source>
</reference>
<keyword evidence="1" id="KW-0812">Transmembrane</keyword>
<dbReference type="EMBL" id="JBHSGN010000052">
    <property type="protein sequence ID" value="MFC4673312.1"/>
    <property type="molecule type" value="Genomic_DNA"/>
</dbReference>
<dbReference type="Proteomes" id="UP001596023">
    <property type="component" value="Unassembled WGS sequence"/>
</dbReference>
<comment type="caution">
    <text evidence="2">The sequence shown here is derived from an EMBL/GenBank/DDBJ whole genome shotgun (WGS) entry which is preliminary data.</text>
</comment>
<keyword evidence="1" id="KW-0472">Membrane</keyword>
<evidence type="ECO:0000256" key="1">
    <source>
        <dbReference type="SAM" id="Phobius"/>
    </source>
</evidence>
<dbReference type="RefSeq" id="WP_379994562.1">
    <property type="nucleotide sequence ID" value="NZ_JBHSGN010000052.1"/>
</dbReference>
<keyword evidence="1" id="KW-1133">Transmembrane helix</keyword>
<feature type="transmembrane region" description="Helical" evidence="1">
    <location>
        <begin position="78"/>
        <end position="99"/>
    </location>
</feature>
<gene>
    <name evidence="2" type="ORF">ACFO6W_06380</name>
</gene>
<proteinExistence type="predicted"/>
<sequence>MENKDIHIKRLLKKFFDGETTSGEEDELYCYFDQSNIPEEFKKYKPVFSYFCNDISKKLNTDLSGSKDWKQKKSGNKLLLYITGIAATILLLIVVNPLLKNETPYKGSYMVVNGVKTYSIDNPEEIEREILNEIYQREKELDNIELESEK</sequence>